<sequence>MTKFGISREGLMVSYAAVIWVRTNCSTGEPLGPQSQDPVYNSPEVSLYAYSSSTMFDGWSTNTCVMTDIKTVSDGTWYNLEIQARGLQLGMVGNNGEVLFRRVNACGDISSWNFTWTDLAYPNSTRDMAANSTLFVKNGVSKACIGTALEQAGGVADSCV</sequence>
<protein>
    <submittedName>
        <fullName evidence="1">Uncharacterized protein</fullName>
    </submittedName>
</protein>
<evidence type="ECO:0000313" key="2">
    <source>
        <dbReference type="Proteomes" id="UP001265746"/>
    </source>
</evidence>
<accession>A0AAD9SCG5</accession>
<reference evidence="1" key="1">
    <citation type="submission" date="2023-06" db="EMBL/GenBank/DDBJ databases">
        <authorList>
            <person name="Noh H."/>
        </authorList>
    </citation>
    <scope>NUCLEOTIDE SEQUENCE</scope>
    <source>
        <strain evidence="1">DUCC20226</strain>
    </source>
</reference>
<gene>
    <name evidence="1" type="ORF">N8I77_007672</name>
</gene>
<name>A0AAD9SCG5_PHOAM</name>
<keyword evidence="2" id="KW-1185">Reference proteome</keyword>
<organism evidence="1 2">
    <name type="scientific">Phomopsis amygdali</name>
    <name type="common">Fusicoccum amygdali</name>
    <dbReference type="NCBI Taxonomy" id="1214568"/>
    <lineage>
        <taxon>Eukaryota</taxon>
        <taxon>Fungi</taxon>
        <taxon>Dikarya</taxon>
        <taxon>Ascomycota</taxon>
        <taxon>Pezizomycotina</taxon>
        <taxon>Sordariomycetes</taxon>
        <taxon>Sordariomycetidae</taxon>
        <taxon>Diaporthales</taxon>
        <taxon>Diaporthaceae</taxon>
        <taxon>Diaporthe</taxon>
    </lineage>
</organism>
<dbReference type="Proteomes" id="UP001265746">
    <property type="component" value="Unassembled WGS sequence"/>
</dbReference>
<comment type="caution">
    <text evidence="1">The sequence shown here is derived from an EMBL/GenBank/DDBJ whole genome shotgun (WGS) entry which is preliminary data.</text>
</comment>
<dbReference type="EMBL" id="JAUJFL010000004">
    <property type="protein sequence ID" value="KAK2604772.1"/>
    <property type="molecule type" value="Genomic_DNA"/>
</dbReference>
<dbReference type="AlphaFoldDB" id="A0AAD9SCG5"/>
<evidence type="ECO:0000313" key="1">
    <source>
        <dbReference type="EMBL" id="KAK2604772.1"/>
    </source>
</evidence>
<proteinExistence type="predicted"/>